<keyword evidence="5 11" id="KW-0812">Transmembrane</keyword>
<feature type="transmembrane region" description="Helical" evidence="11">
    <location>
        <begin position="32"/>
        <end position="53"/>
    </location>
</feature>
<comment type="cofactor">
    <cofactor evidence="1 11">
        <name>Zn(2+)</name>
        <dbReference type="ChEBI" id="CHEBI:29105"/>
    </cofactor>
</comment>
<dbReference type="CDD" id="cd06163">
    <property type="entry name" value="S2P-M50_PDZ_RseP-like"/>
    <property type="match status" value="2"/>
</dbReference>
<evidence type="ECO:0000256" key="8">
    <source>
        <dbReference type="ARBA" id="ARBA00022989"/>
    </source>
</evidence>
<organism evidence="13">
    <name type="scientific">Neisseria meningitidis alpha522</name>
    <dbReference type="NCBI Taxonomy" id="996307"/>
    <lineage>
        <taxon>Bacteria</taxon>
        <taxon>Pseudomonadati</taxon>
        <taxon>Pseudomonadota</taxon>
        <taxon>Betaproteobacteria</taxon>
        <taxon>Neisseriales</taxon>
        <taxon>Neisseriaceae</taxon>
        <taxon>Neisseria</taxon>
    </lineage>
</organism>
<evidence type="ECO:0000256" key="11">
    <source>
        <dbReference type="RuleBase" id="RU362031"/>
    </source>
</evidence>
<comment type="similarity">
    <text evidence="3 11">Belongs to the peptidase M50B family.</text>
</comment>
<dbReference type="InterPro" id="IPR036034">
    <property type="entry name" value="PDZ_sf"/>
</dbReference>
<keyword evidence="9 11" id="KW-0482">Metalloprotease</keyword>
<dbReference type="GO" id="GO:0046872">
    <property type="term" value="F:metal ion binding"/>
    <property type="evidence" value="ECO:0007669"/>
    <property type="project" value="UniProtKB-KW"/>
</dbReference>
<keyword evidence="4 13" id="KW-0645">Protease</keyword>
<evidence type="ECO:0000313" key="13">
    <source>
        <dbReference type="EMBL" id="CCA43727.1"/>
    </source>
</evidence>
<evidence type="ECO:0000256" key="1">
    <source>
        <dbReference type="ARBA" id="ARBA00001947"/>
    </source>
</evidence>
<dbReference type="SMART" id="SM00228">
    <property type="entry name" value="PDZ"/>
    <property type="match status" value="2"/>
</dbReference>
<evidence type="ECO:0000256" key="3">
    <source>
        <dbReference type="ARBA" id="ARBA00007931"/>
    </source>
</evidence>
<keyword evidence="7 11" id="KW-0862">Zinc</keyword>
<evidence type="ECO:0000256" key="6">
    <source>
        <dbReference type="ARBA" id="ARBA00022801"/>
    </source>
</evidence>
<feature type="transmembrane region" description="Helical" evidence="11">
    <location>
        <begin position="448"/>
        <end position="466"/>
    </location>
</feature>
<dbReference type="GO" id="GO:0006508">
    <property type="term" value="P:proteolysis"/>
    <property type="evidence" value="ECO:0007669"/>
    <property type="project" value="UniProtKB-KW"/>
</dbReference>
<dbReference type="CDD" id="cd23082">
    <property type="entry name" value="cpPDZ1_EcRseP-like"/>
    <property type="match status" value="1"/>
</dbReference>
<dbReference type="NCBIfam" id="TIGR00054">
    <property type="entry name" value="RIP metalloprotease RseP"/>
    <property type="match status" value="1"/>
</dbReference>
<evidence type="ECO:0000256" key="5">
    <source>
        <dbReference type="ARBA" id="ARBA00022692"/>
    </source>
</evidence>
<feature type="domain" description="PDZ" evidence="12">
    <location>
        <begin position="139"/>
        <end position="209"/>
    </location>
</feature>
<dbReference type="AlphaFoldDB" id="I4E314"/>
<accession>I4E314</accession>
<dbReference type="InterPro" id="IPR001478">
    <property type="entry name" value="PDZ"/>
</dbReference>
<keyword evidence="6 11" id="KW-0378">Hydrolase</keyword>
<dbReference type="Gene3D" id="2.30.42.10">
    <property type="match status" value="2"/>
</dbReference>
<dbReference type="GO" id="GO:0016020">
    <property type="term" value="C:membrane"/>
    <property type="evidence" value="ECO:0007669"/>
    <property type="project" value="UniProtKB-SubCell"/>
</dbReference>
<evidence type="ECO:0000256" key="9">
    <source>
        <dbReference type="ARBA" id="ARBA00023049"/>
    </source>
</evidence>
<evidence type="ECO:0000256" key="2">
    <source>
        <dbReference type="ARBA" id="ARBA00004141"/>
    </source>
</evidence>
<dbReference type="EC" id="3.4.24.-" evidence="11"/>
<protein>
    <recommendedName>
        <fullName evidence="11">Zinc metalloprotease</fullName>
        <ecNumber evidence="11">3.4.24.-</ecNumber>
    </recommendedName>
</protein>
<evidence type="ECO:0000256" key="7">
    <source>
        <dbReference type="ARBA" id="ARBA00022833"/>
    </source>
</evidence>
<evidence type="ECO:0000259" key="12">
    <source>
        <dbReference type="PROSITE" id="PS50106"/>
    </source>
</evidence>
<evidence type="ECO:0000256" key="4">
    <source>
        <dbReference type="ARBA" id="ARBA00022670"/>
    </source>
</evidence>
<dbReference type="InterPro" id="IPR041489">
    <property type="entry name" value="PDZ_6"/>
</dbReference>
<sequence length="474" mass="51118">MPGHAHKRGHLSAHCADAVRTPLSKENHLHTLLAFIFAILILVSLHEFGHYIVARLCGVKVVRFSVGFGKPFFTRKRGDTEWCLAPIPLGGYVKMVDTREGEVSEADLPYAFDKQHPAKRIAIVAAGPLTNLALAVLLYGLSFSFGVTELRPYVGTVEPDTIAARAGFQSGDKIQSVNGTPVADWGSAQTEIVLNLEAGKVAVGVQTASGAQTVRTIDAAGTPEAGKIAKNQGYIGLMPFKITTVVGGVEKGSPADKAGLQPDDRLTAADGKPIASWQEWANLTRQSPGRKIALTYERAGQTHTADIRPDTVEQSDHTLIGRVGLRPQPDRAWDAQIRRSYRPSVIRAFGMGWEKTVSHSWTTLKFFGKLISGNASVSHISGPLTIADIAGQSAELGLQSYLEFLALVSISLGVLNLLPVPVLDGGHLVFYTAEWIRGKPLGERVQNIGLRFGLALMMLMMAVAFFNDVTRLLG</sequence>
<feature type="transmembrane region" description="Helical" evidence="11">
    <location>
        <begin position="404"/>
        <end position="427"/>
    </location>
</feature>
<dbReference type="PROSITE" id="PS50106">
    <property type="entry name" value="PDZ"/>
    <property type="match status" value="1"/>
</dbReference>
<dbReference type="EMBL" id="FR845697">
    <property type="protein sequence ID" value="CCA43727.1"/>
    <property type="molecule type" value="Genomic_DNA"/>
</dbReference>
<proteinExistence type="inferred from homology"/>
<dbReference type="SUPFAM" id="SSF50156">
    <property type="entry name" value="PDZ domain-like"/>
    <property type="match status" value="2"/>
</dbReference>
<dbReference type="InterPro" id="IPR004387">
    <property type="entry name" value="Pept_M50_Zn"/>
</dbReference>
<keyword evidence="11" id="KW-0479">Metal-binding</keyword>
<dbReference type="Pfam" id="PF17820">
    <property type="entry name" value="PDZ_6"/>
    <property type="match status" value="2"/>
</dbReference>
<dbReference type="PANTHER" id="PTHR42837:SF2">
    <property type="entry name" value="MEMBRANE METALLOPROTEASE ARASP2, CHLOROPLASTIC-RELATED"/>
    <property type="match status" value="1"/>
</dbReference>
<name>I4E314_NEIME</name>
<keyword evidence="8 11" id="KW-1133">Transmembrane helix</keyword>
<dbReference type="Pfam" id="PF02163">
    <property type="entry name" value="Peptidase_M50"/>
    <property type="match status" value="1"/>
</dbReference>
<keyword evidence="10 11" id="KW-0472">Membrane</keyword>
<dbReference type="CDD" id="cd23081">
    <property type="entry name" value="cpPDZ_EcRseP-like"/>
    <property type="match status" value="1"/>
</dbReference>
<comment type="subcellular location">
    <subcellularLocation>
        <location evidence="2">Membrane</location>
        <topology evidence="2">Multi-pass membrane protein</topology>
    </subcellularLocation>
</comment>
<gene>
    <name evidence="13" type="ORF">NMALPHA522_0186</name>
</gene>
<dbReference type="GO" id="GO:0004222">
    <property type="term" value="F:metalloendopeptidase activity"/>
    <property type="evidence" value="ECO:0007669"/>
    <property type="project" value="InterPro"/>
</dbReference>
<dbReference type="PANTHER" id="PTHR42837">
    <property type="entry name" value="REGULATOR OF SIGMA-E PROTEASE RSEP"/>
    <property type="match status" value="1"/>
</dbReference>
<evidence type="ECO:0000256" key="10">
    <source>
        <dbReference type="ARBA" id="ARBA00023136"/>
    </source>
</evidence>
<dbReference type="InterPro" id="IPR008915">
    <property type="entry name" value="Peptidase_M50"/>
</dbReference>
<feature type="transmembrane region" description="Helical" evidence="11">
    <location>
        <begin position="121"/>
        <end position="141"/>
    </location>
</feature>
<reference evidence="13" key="1">
    <citation type="submission" date="2011-03" db="EMBL/GenBank/DDBJ databases">
        <title>Draft genome of Neisseria meningitidis strain alpha522.</title>
        <authorList>
            <person name="Schoen C."/>
            <person name="Blom J."/>
        </authorList>
    </citation>
    <scope>NUCLEOTIDE SEQUENCE</scope>
    <source>
        <strain evidence="13">Alpha522</strain>
    </source>
</reference>